<keyword evidence="3" id="KW-1185">Reference proteome</keyword>
<accession>A0A1H6B0A2</accession>
<dbReference type="GeneID" id="39858271"/>
<dbReference type="Pfam" id="PF00753">
    <property type="entry name" value="Lactamase_B"/>
    <property type="match status" value="1"/>
</dbReference>
<evidence type="ECO:0000313" key="3">
    <source>
        <dbReference type="Proteomes" id="UP000236740"/>
    </source>
</evidence>
<dbReference type="Proteomes" id="UP000236740">
    <property type="component" value="Unassembled WGS sequence"/>
</dbReference>
<dbReference type="PANTHER" id="PTHR42951">
    <property type="entry name" value="METALLO-BETA-LACTAMASE DOMAIN-CONTAINING"/>
    <property type="match status" value="1"/>
</dbReference>
<proteinExistence type="predicted"/>
<dbReference type="SMART" id="SM00849">
    <property type="entry name" value="Lactamase_B"/>
    <property type="match status" value="1"/>
</dbReference>
<dbReference type="EMBL" id="FNVN01000003">
    <property type="protein sequence ID" value="SEG53707.1"/>
    <property type="molecule type" value="Genomic_DNA"/>
</dbReference>
<organism evidence="2 3">
    <name type="scientific">Halobellus limi</name>
    <dbReference type="NCBI Taxonomy" id="699433"/>
    <lineage>
        <taxon>Archaea</taxon>
        <taxon>Methanobacteriati</taxon>
        <taxon>Methanobacteriota</taxon>
        <taxon>Stenosarchaea group</taxon>
        <taxon>Halobacteria</taxon>
        <taxon>Halobacteriales</taxon>
        <taxon>Haloferacaceae</taxon>
        <taxon>Halobellus</taxon>
    </lineage>
</organism>
<evidence type="ECO:0000259" key="1">
    <source>
        <dbReference type="SMART" id="SM00849"/>
    </source>
</evidence>
<dbReference type="InterPro" id="IPR001279">
    <property type="entry name" value="Metallo-B-lactamas"/>
</dbReference>
<dbReference type="RefSeq" id="WP_200820909.1">
    <property type="nucleotide sequence ID" value="NZ_CP031311.1"/>
</dbReference>
<dbReference type="InterPro" id="IPR050855">
    <property type="entry name" value="NDM-1-like"/>
</dbReference>
<dbReference type="OrthoDB" id="197151at2157"/>
<dbReference type="AlphaFoldDB" id="A0A1H6B0A2"/>
<protein>
    <submittedName>
        <fullName evidence="2">Glyoxylase, beta-lactamase superfamily II</fullName>
    </submittedName>
</protein>
<gene>
    <name evidence="2" type="ORF">SAMN04488133_2597</name>
</gene>
<evidence type="ECO:0000313" key="2">
    <source>
        <dbReference type="EMBL" id="SEG53707.1"/>
    </source>
</evidence>
<dbReference type="InterPro" id="IPR036866">
    <property type="entry name" value="RibonucZ/Hydroxyglut_hydro"/>
</dbReference>
<dbReference type="PANTHER" id="PTHR42951:SF17">
    <property type="entry name" value="METALLO-BETA-LACTAMASE DOMAIN-CONTAINING PROTEIN"/>
    <property type="match status" value="1"/>
</dbReference>
<dbReference type="SUPFAM" id="SSF56281">
    <property type="entry name" value="Metallo-hydrolase/oxidoreductase"/>
    <property type="match status" value="1"/>
</dbReference>
<reference evidence="2 3" key="1">
    <citation type="submission" date="2016-10" db="EMBL/GenBank/DDBJ databases">
        <authorList>
            <person name="de Groot N.N."/>
        </authorList>
    </citation>
    <scope>NUCLEOTIDE SEQUENCE [LARGE SCALE GENOMIC DNA]</scope>
    <source>
        <strain evidence="2 3">CGMCC 1.10331</strain>
    </source>
</reference>
<dbReference type="Gene3D" id="3.60.15.10">
    <property type="entry name" value="Ribonuclease Z/Hydroxyacylglutathione hydrolase-like"/>
    <property type="match status" value="1"/>
</dbReference>
<sequence>MTDTDPAVTETAPDVYDITVKEADDARWRVFCVDGETPTLVDAGFDDTVDVVAAALDSLGITPERIVITHGDPDHVGGLAGLVERFDLETWVPEGVAVDVAVDHRFGDGDRVGTFTAVHVPGHADGHHALVDEASGVAVLGDALFGSDARGLPAGYFVLPTAYYSADVATADESLSRLLEYEFDVGLVYHGSSVTEGASEKIAAFVDFAGKR</sequence>
<name>A0A1H6B0A2_9EURY</name>
<feature type="domain" description="Metallo-beta-lactamase" evidence="1">
    <location>
        <begin position="26"/>
        <end position="190"/>
    </location>
</feature>